<dbReference type="PANTHER" id="PTHR33908:SF11">
    <property type="entry name" value="MEMBRANE PROTEIN"/>
    <property type="match status" value="1"/>
</dbReference>
<comment type="subcellular location">
    <subcellularLocation>
        <location evidence="1">Cell membrane</location>
        <topology evidence="1">Multi-pass membrane protein</topology>
    </subcellularLocation>
</comment>
<name>A0A8S9TB69_9CYAN</name>
<proteinExistence type="predicted"/>
<feature type="transmembrane region" description="Helical" evidence="8">
    <location>
        <begin position="118"/>
        <end position="138"/>
    </location>
</feature>
<keyword evidence="5 8" id="KW-0812">Transmembrane</keyword>
<keyword evidence="11" id="KW-1185">Reference proteome</keyword>
<feature type="transmembrane region" description="Helical" evidence="8">
    <location>
        <begin position="312"/>
        <end position="333"/>
    </location>
</feature>
<evidence type="ECO:0000256" key="5">
    <source>
        <dbReference type="ARBA" id="ARBA00022692"/>
    </source>
</evidence>
<gene>
    <name evidence="10" type="ORF">DA73_0400032425</name>
</gene>
<organism evidence="10 11">
    <name type="scientific">Tolypothrix bouteillei VB521301</name>
    <dbReference type="NCBI Taxonomy" id="1479485"/>
    <lineage>
        <taxon>Bacteria</taxon>
        <taxon>Bacillati</taxon>
        <taxon>Cyanobacteriota</taxon>
        <taxon>Cyanophyceae</taxon>
        <taxon>Nostocales</taxon>
        <taxon>Tolypothrichaceae</taxon>
        <taxon>Tolypothrix</taxon>
    </lineage>
</organism>
<evidence type="ECO:0000256" key="3">
    <source>
        <dbReference type="ARBA" id="ARBA00022676"/>
    </source>
</evidence>
<sequence length="537" mass="61479">MSQTKLTNYQLPLKNLRLLVIIILVIGIFLRVVNLDKKPFDGDEFITLTRAGGHQRETVLSIPRDKIITPEEMKKFWQIAPETNVFDTIKITANEAPQHVPLYFVLVRIWMQWFGTSLIAMRSFTVLTSFLVFFAIYWLCMELFKSPVVASISVALIAVSPIHIAHAQIARPRMLWILMFLLSSAAFLRAVEFNRKKDWLIYGVISVLNVYSFFFSNLVLIGHGVYLLIKEKFSLTHKIKKYLSTVIFVLVIYSPWILVLLTNSETAKIRTDWTNEPAAFTDLFCSWTKIICDIFIYWHDFFEKKFLLSEEAFVAVFGGIFVPLAIYAFYFLYKHAPKDTWLFIMCFTGVTALAIAIPDLTLGGRRSAIDRYILPCVLGVQIAIAYLLATKITKPSIPVHTKLWRIAFTVIISIGILSCAISSSTETWNGKENFVSQSSNIINEASRPLLISDAEVFAVAPLNYELASHVKVLLVSHPTKVVIPNEFSNVFLVYPSQELVSYLKQQQFKIEPAYQDLYLNTFVWKASFPTTLWKIER</sequence>
<keyword evidence="6 8" id="KW-1133">Transmembrane helix</keyword>
<feature type="transmembrane region" description="Helical" evidence="8">
    <location>
        <begin position="241"/>
        <end position="261"/>
    </location>
</feature>
<evidence type="ECO:0000256" key="2">
    <source>
        <dbReference type="ARBA" id="ARBA00022475"/>
    </source>
</evidence>
<evidence type="ECO:0000256" key="6">
    <source>
        <dbReference type="ARBA" id="ARBA00022989"/>
    </source>
</evidence>
<dbReference type="GO" id="GO:0016763">
    <property type="term" value="F:pentosyltransferase activity"/>
    <property type="evidence" value="ECO:0007669"/>
    <property type="project" value="TreeGrafter"/>
</dbReference>
<evidence type="ECO:0000256" key="8">
    <source>
        <dbReference type="SAM" id="Phobius"/>
    </source>
</evidence>
<protein>
    <recommendedName>
        <fullName evidence="9">Glycosyltransferase RgtA/B/C/D-like domain-containing protein</fullName>
    </recommendedName>
</protein>
<dbReference type="PANTHER" id="PTHR33908">
    <property type="entry name" value="MANNOSYLTRANSFERASE YKCB-RELATED"/>
    <property type="match status" value="1"/>
</dbReference>
<dbReference type="EMBL" id="JHEG04000001">
    <property type="protein sequence ID" value="KAF3889655.1"/>
    <property type="molecule type" value="Genomic_DNA"/>
</dbReference>
<reference evidence="10" key="2">
    <citation type="submission" date="2019-11" db="EMBL/GenBank/DDBJ databases">
        <title>Improved Assembly of Tolypothrix boutellei genome.</title>
        <authorList>
            <person name="Sarangi A.N."/>
            <person name="Mukherjee M."/>
            <person name="Ghosh S."/>
            <person name="Singh D."/>
            <person name="Das A."/>
            <person name="Kant S."/>
            <person name="Prusty A."/>
            <person name="Tripathy S."/>
        </authorList>
    </citation>
    <scope>NUCLEOTIDE SEQUENCE</scope>
    <source>
        <strain evidence="10">VB521301</strain>
    </source>
</reference>
<dbReference type="Pfam" id="PF13231">
    <property type="entry name" value="PMT_2"/>
    <property type="match status" value="1"/>
</dbReference>
<dbReference type="GO" id="GO:0009103">
    <property type="term" value="P:lipopolysaccharide biosynthetic process"/>
    <property type="evidence" value="ECO:0007669"/>
    <property type="project" value="UniProtKB-ARBA"/>
</dbReference>
<feature type="domain" description="Glycosyltransferase RgtA/B/C/D-like" evidence="9">
    <location>
        <begin position="99"/>
        <end position="257"/>
    </location>
</feature>
<feature type="transmembrane region" description="Helical" evidence="8">
    <location>
        <begin position="402"/>
        <end position="423"/>
    </location>
</feature>
<keyword evidence="4" id="KW-0808">Transferase</keyword>
<evidence type="ECO:0000313" key="11">
    <source>
        <dbReference type="Proteomes" id="UP000029738"/>
    </source>
</evidence>
<dbReference type="InterPro" id="IPR050297">
    <property type="entry name" value="LipidA_mod_glycosyltrf_83"/>
</dbReference>
<keyword evidence="7 8" id="KW-0472">Membrane</keyword>
<feature type="transmembrane region" description="Helical" evidence="8">
    <location>
        <begin position="174"/>
        <end position="193"/>
    </location>
</feature>
<feature type="transmembrane region" description="Helical" evidence="8">
    <location>
        <begin position="144"/>
        <end position="162"/>
    </location>
</feature>
<evidence type="ECO:0000259" key="9">
    <source>
        <dbReference type="Pfam" id="PF13231"/>
    </source>
</evidence>
<accession>A0A8S9TB69</accession>
<dbReference type="AlphaFoldDB" id="A0A8S9TB69"/>
<evidence type="ECO:0000256" key="4">
    <source>
        <dbReference type="ARBA" id="ARBA00022679"/>
    </source>
</evidence>
<feature type="transmembrane region" description="Helical" evidence="8">
    <location>
        <begin position="16"/>
        <end position="33"/>
    </location>
</feature>
<keyword evidence="2" id="KW-1003">Cell membrane</keyword>
<keyword evidence="3" id="KW-0328">Glycosyltransferase</keyword>
<evidence type="ECO:0000313" key="10">
    <source>
        <dbReference type="EMBL" id="KAF3889655.1"/>
    </source>
</evidence>
<dbReference type="InterPro" id="IPR038731">
    <property type="entry name" value="RgtA/B/C-like"/>
</dbReference>
<evidence type="ECO:0000256" key="7">
    <source>
        <dbReference type="ARBA" id="ARBA00023136"/>
    </source>
</evidence>
<feature type="transmembrane region" description="Helical" evidence="8">
    <location>
        <begin position="340"/>
        <end position="360"/>
    </location>
</feature>
<comment type="caution">
    <text evidence="10">The sequence shown here is derived from an EMBL/GenBank/DDBJ whole genome shotgun (WGS) entry which is preliminary data.</text>
</comment>
<evidence type="ECO:0000256" key="1">
    <source>
        <dbReference type="ARBA" id="ARBA00004651"/>
    </source>
</evidence>
<dbReference type="GO" id="GO:0005886">
    <property type="term" value="C:plasma membrane"/>
    <property type="evidence" value="ECO:0007669"/>
    <property type="project" value="UniProtKB-SubCell"/>
</dbReference>
<reference evidence="10" key="1">
    <citation type="journal article" date="2015" name="Genome Announc.">
        <title>Draft Genome Sequence of Tolypothrix boutellei Strain VB521301.</title>
        <authorList>
            <person name="Chandrababunaidu M.M."/>
            <person name="Singh D."/>
            <person name="Sen D."/>
            <person name="Bhan S."/>
            <person name="Das S."/>
            <person name="Gupta A."/>
            <person name="Adhikary S.P."/>
            <person name="Tripathy S."/>
        </authorList>
    </citation>
    <scope>NUCLEOTIDE SEQUENCE</scope>
    <source>
        <strain evidence="10">VB521301</strain>
    </source>
</reference>
<feature type="transmembrane region" description="Helical" evidence="8">
    <location>
        <begin position="199"/>
        <end position="229"/>
    </location>
</feature>
<dbReference type="RefSeq" id="WP_137986564.1">
    <property type="nucleotide sequence ID" value="NZ_JHEG04000001.1"/>
</dbReference>
<feature type="transmembrane region" description="Helical" evidence="8">
    <location>
        <begin position="372"/>
        <end position="390"/>
    </location>
</feature>
<dbReference type="Proteomes" id="UP000029738">
    <property type="component" value="Unassembled WGS sequence"/>
</dbReference>